<accession>A0ABN8RBG5</accession>
<proteinExistence type="predicted"/>
<comment type="caution">
    <text evidence="1">The sequence shown here is derived from an EMBL/GenBank/DDBJ whole genome shotgun (WGS) entry which is preliminary data.</text>
</comment>
<evidence type="ECO:0000313" key="2">
    <source>
        <dbReference type="Proteomes" id="UP001159427"/>
    </source>
</evidence>
<dbReference type="Proteomes" id="UP001159427">
    <property type="component" value="Unassembled WGS sequence"/>
</dbReference>
<evidence type="ECO:0000313" key="1">
    <source>
        <dbReference type="EMBL" id="CAH3174784.1"/>
    </source>
</evidence>
<reference evidence="1 2" key="1">
    <citation type="submission" date="2022-05" db="EMBL/GenBank/DDBJ databases">
        <authorList>
            <consortium name="Genoscope - CEA"/>
            <person name="William W."/>
        </authorList>
    </citation>
    <scope>NUCLEOTIDE SEQUENCE [LARGE SCALE GENOMIC DNA]</scope>
</reference>
<protein>
    <submittedName>
        <fullName evidence="1">Uncharacterized protein</fullName>
    </submittedName>
</protein>
<organism evidence="1 2">
    <name type="scientific">Porites evermanni</name>
    <dbReference type="NCBI Taxonomy" id="104178"/>
    <lineage>
        <taxon>Eukaryota</taxon>
        <taxon>Metazoa</taxon>
        <taxon>Cnidaria</taxon>
        <taxon>Anthozoa</taxon>
        <taxon>Hexacorallia</taxon>
        <taxon>Scleractinia</taxon>
        <taxon>Fungiina</taxon>
        <taxon>Poritidae</taxon>
        <taxon>Porites</taxon>
    </lineage>
</organism>
<gene>
    <name evidence="1" type="ORF">PEVE_00009712</name>
</gene>
<name>A0ABN8RBG5_9CNID</name>
<keyword evidence="2" id="KW-1185">Reference proteome</keyword>
<sequence length="53" mass="6068">MDAQHHLLRNTWVPGNNGIVDSLENEIIPHYGISERGMKVEQCTEENNFPIGY</sequence>
<dbReference type="EMBL" id="CALNXI010001679">
    <property type="protein sequence ID" value="CAH3174784.1"/>
    <property type="molecule type" value="Genomic_DNA"/>
</dbReference>
<feature type="non-terminal residue" evidence="1">
    <location>
        <position position="53"/>
    </location>
</feature>